<keyword evidence="6" id="KW-0378">Hydrolase</keyword>
<evidence type="ECO:0000256" key="3">
    <source>
        <dbReference type="ARBA" id="ARBA00006958"/>
    </source>
</evidence>
<feature type="domain" description="DDE Tnp4" evidence="8">
    <location>
        <begin position="153"/>
        <end position="310"/>
    </location>
</feature>
<proteinExistence type="inferred from homology"/>
<dbReference type="InterPro" id="IPR045249">
    <property type="entry name" value="HARBI1-like"/>
</dbReference>
<keyword evidence="7" id="KW-0539">Nucleus</keyword>
<dbReference type="Proteomes" id="UP001151699">
    <property type="component" value="Chromosome X"/>
</dbReference>
<keyword evidence="10" id="KW-1185">Reference proteome</keyword>
<name>A0A9Q0S1B1_9DIPT</name>
<feature type="non-terminal residue" evidence="9">
    <location>
        <position position="1"/>
    </location>
</feature>
<organism evidence="9 10">
    <name type="scientific">Pseudolycoriella hygida</name>
    <dbReference type="NCBI Taxonomy" id="35572"/>
    <lineage>
        <taxon>Eukaryota</taxon>
        <taxon>Metazoa</taxon>
        <taxon>Ecdysozoa</taxon>
        <taxon>Arthropoda</taxon>
        <taxon>Hexapoda</taxon>
        <taxon>Insecta</taxon>
        <taxon>Pterygota</taxon>
        <taxon>Neoptera</taxon>
        <taxon>Endopterygota</taxon>
        <taxon>Diptera</taxon>
        <taxon>Nematocera</taxon>
        <taxon>Sciaroidea</taxon>
        <taxon>Sciaridae</taxon>
        <taxon>Pseudolycoriella</taxon>
    </lineage>
</organism>
<evidence type="ECO:0000256" key="2">
    <source>
        <dbReference type="ARBA" id="ARBA00004123"/>
    </source>
</evidence>
<evidence type="ECO:0000256" key="7">
    <source>
        <dbReference type="ARBA" id="ARBA00023242"/>
    </source>
</evidence>
<sequence length="365" mass="42413">GIPTKNWSVQNDEERYTRRLEEISRTVQTVVQTMKMGRFREMYRLPRSLALDFLNLVEDYMDGDPCPEIPKTIQFCAVLKFYASGTYQRRVGSDAFACMSQTLVSHCVRAYSFIIATKVMDQLIQFPQTIDEIKELHDEFQLNANFPGAFGIVDGSLIALAAVPRSEEHTFMSRKRFHAINAQFVIDINLRCLSVNARYPGSTHDSLVWRSSLVNSFLRQICNQTGSRWRFFMLADNGYPLQPWLLKPYDSTDTELKEIYNKNHLKLRSLVERAIGHLKGRFRCLLGENKLRYDTRMSAYIIYACSTLHNFLITNKYPVDDINPIFENEDYDFDEEEGLDIPCDELCRGAEVRNKIAEYFYLISD</sequence>
<evidence type="ECO:0000313" key="10">
    <source>
        <dbReference type="Proteomes" id="UP001151699"/>
    </source>
</evidence>
<evidence type="ECO:0000256" key="5">
    <source>
        <dbReference type="ARBA" id="ARBA00022723"/>
    </source>
</evidence>
<dbReference type="Pfam" id="PF13359">
    <property type="entry name" value="DDE_Tnp_4"/>
    <property type="match status" value="1"/>
</dbReference>
<comment type="similarity">
    <text evidence="3">Belongs to the HARBI1 family.</text>
</comment>
<comment type="caution">
    <text evidence="9">The sequence shown here is derived from an EMBL/GenBank/DDBJ whole genome shotgun (WGS) entry which is preliminary data.</text>
</comment>
<evidence type="ECO:0000313" key="9">
    <source>
        <dbReference type="EMBL" id="KAJ6639723.1"/>
    </source>
</evidence>
<dbReference type="AlphaFoldDB" id="A0A9Q0S1B1"/>
<dbReference type="PANTHER" id="PTHR22930:SF85">
    <property type="entry name" value="GH03217P-RELATED"/>
    <property type="match status" value="1"/>
</dbReference>
<dbReference type="GO" id="GO:0016787">
    <property type="term" value="F:hydrolase activity"/>
    <property type="evidence" value="ECO:0007669"/>
    <property type="project" value="UniProtKB-KW"/>
</dbReference>
<dbReference type="OrthoDB" id="10062286at2759"/>
<dbReference type="PANTHER" id="PTHR22930">
    <property type="match status" value="1"/>
</dbReference>
<evidence type="ECO:0000256" key="6">
    <source>
        <dbReference type="ARBA" id="ARBA00022801"/>
    </source>
</evidence>
<keyword evidence="4" id="KW-0540">Nuclease</keyword>
<evidence type="ECO:0000256" key="1">
    <source>
        <dbReference type="ARBA" id="ARBA00001968"/>
    </source>
</evidence>
<dbReference type="GO" id="GO:0046872">
    <property type="term" value="F:metal ion binding"/>
    <property type="evidence" value="ECO:0007669"/>
    <property type="project" value="UniProtKB-KW"/>
</dbReference>
<evidence type="ECO:0000259" key="8">
    <source>
        <dbReference type="Pfam" id="PF13359"/>
    </source>
</evidence>
<accession>A0A9Q0S1B1</accession>
<gene>
    <name evidence="9" type="primary">HARBI1_1</name>
    <name evidence="9" type="ORF">Bhyg_12470</name>
</gene>
<evidence type="ECO:0000256" key="4">
    <source>
        <dbReference type="ARBA" id="ARBA00022722"/>
    </source>
</evidence>
<comment type="subcellular location">
    <subcellularLocation>
        <location evidence="2">Nucleus</location>
    </subcellularLocation>
</comment>
<dbReference type="InterPro" id="IPR027806">
    <property type="entry name" value="HARBI1_dom"/>
</dbReference>
<comment type="cofactor">
    <cofactor evidence="1">
        <name>a divalent metal cation</name>
        <dbReference type="ChEBI" id="CHEBI:60240"/>
    </cofactor>
</comment>
<keyword evidence="5" id="KW-0479">Metal-binding</keyword>
<dbReference type="GO" id="GO:0004518">
    <property type="term" value="F:nuclease activity"/>
    <property type="evidence" value="ECO:0007669"/>
    <property type="project" value="UniProtKB-KW"/>
</dbReference>
<protein>
    <submittedName>
        <fullName evidence="9">Nuclease HARBI1</fullName>
    </submittedName>
</protein>
<reference evidence="9" key="1">
    <citation type="submission" date="2022-07" db="EMBL/GenBank/DDBJ databases">
        <authorList>
            <person name="Trinca V."/>
            <person name="Uliana J.V.C."/>
            <person name="Torres T.T."/>
            <person name="Ward R.J."/>
            <person name="Monesi N."/>
        </authorList>
    </citation>
    <scope>NUCLEOTIDE SEQUENCE</scope>
    <source>
        <strain evidence="9">HSMRA1968</strain>
        <tissue evidence="9">Whole embryos</tissue>
    </source>
</reference>
<dbReference type="GO" id="GO:0005634">
    <property type="term" value="C:nucleus"/>
    <property type="evidence" value="ECO:0007669"/>
    <property type="project" value="UniProtKB-SubCell"/>
</dbReference>
<dbReference type="EMBL" id="WJQU01000003">
    <property type="protein sequence ID" value="KAJ6639723.1"/>
    <property type="molecule type" value="Genomic_DNA"/>
</dbReference>